<evidence type="ECO:0000256" key="4">
    <source>
        <dbReference type="ARBA" id="ARBA00023163"/>
    </source>
</evidence>
<gene>
    <name evidence="7" type="ORF">MIMGU_mgv1a021057mg</name>
</gene>
<dbReference type="GO" id="GO:0005634">
    <property type="term" value="C:nucleus"/>
    <property type="evidence" value="ECO:0007669"/>
    <property type="project" value="UniProtKB-SubCell"/>
</dbReference>
<dbReference type="InterPro" id="IPR015300">
    <property type="entry name" value="DNA-bd_pseudobarrel_sf"/>
</dbReference>
<dbReference type="SUPFAM" id="SSF101936">
    <property type="entry name" value="DNA-binding pseudobarrel domain"/>
    <property type="match status" value="2"/>
</dbReference>
<feature type="domain" description="TF-B3" evidence="6">
    <location>
        <begin position="1"/>
        <end position="79"/>
    </location>
</feature>
<dbReference type="CDD" id="cd10017">
    <property type="entry name" value="B3_DNA"/>
    <property type="match status" value="1"/>
</dbReference>
<keyword evidence="8" id="KW-1185">Reference proteome</keyword>
<reference evidence="7 8" key="1">
    <citation type="journal article" date="2013" name="Proc. Natl. Acad. Sci. U.S.A.">
        <title>Fine-scale variation in meiotic recombination in Mimulus inferred from population shotgun sequencing.</title>
        <authorList>
            <person name="Hellsten U."/>
            <person name="Wright K.M."/>
            <person name="Jenkins J."/>
            <person name="Shu S."/>
            <person name="Yuan Y."/>
            <person name="Wessler S.R."/>
            <person name="Schmutz J."/>
            <person name="Willis J.H."/>
            <person name="Rokhsar D.S."/>
        </authorList>
    </citation>
    <scope>NUCLEOTIDE SEQUENCE [LARGE SCALE GENOMIC DNA]</scope>
    <source>
        <strain evidence="8">cv. DUN x IM62</strain>
    </source>
</reference>
<feature type="non-terminal residue" evidence="7">
    <location>
        <position position="1"/>
    </location>
</feature>
<evidence type="ECO:0000313" key="7">
    <source>
        <dbReference type="EMBL" id="EYU44337.1"/>
    </source>
</evidence>
<evidence type="ECO:0000256" key="3">
    <source>
        <dbReference type="ARBA" id="ARBA00023125"/>
    </source>
</evidence>
<dbReference type="AlphaFoldDB" id="A0A022RV02"/>
<dbReference type="Gene3D" id="2.40.330.10">
    <property type="entry name" value="DNA-binding pseudobarrel domain"/>
    <property type="match status" value="2"/>
</dbReference>
<evidence type="ECO:0000259" key="6">
    <source>
        <dbReference type="PROSITE" id="PS50863"/>
    </source>
</evidence>
<dbReference type="PROSITE" id="PS50863">
    <property type="entry name" value="B3"/>
    <property type="match status" value="1"/>
</dbReference>
<proteinExistence type="predicted"/>
<dbReference type="PANTHER" id="PTHR31920">
    <property type="entry name" value="B3 DOMAIN-CONTAINING"/>
    <property type="match status" value="1"/>
</dbReference>
<dbReference type="InterPro" id="IPR050655">
    <property type="entry name" value="Plant_B3_domain"/>
</dbReference>
<keyword evidence="3" id="KW-0238">DNA-binding</keyword>
<keyword evidence="4" id="KW-0804">Transcription</keyword>
<dbReference type="eggNOG" id="ENOG502R26N">
    <property type="taxonomic scope" value="Eukaryota"/>
</dbReference>
<keyword evidence="5" id="KW-0539">Nucleus</keyword>
<dbReference type="InterPro" id="IPR003340">
    <property type="entry name" value="B3_DNA-bd"/>
</dbReference>
<organism evidence="7 8">
    <name type="scientific">Erythranthe guttata</name>
    <name type="common">Yellow monkey flower</name>
    <name type="synonym">Mimulus guttatus</name>
    <dbReference type="NCBI Taxonomy" id="4155"/>
    <lineage>
        <taxon>Eukaryota</taxon>
        <taxon>Viridiplantae</taxon>
        <taxon>Streptophyta</taxon>
        <taxon>Embryophyta</taxon>
        <taxon>Tracheophyta</taxon>
        <taxon>Spermatophyta</taxon>
        <taxon>Magnoliopsida</taxon>
        <taxon>eudicotyledons</taxon>
        <taxon>Gunneridae</taxon>
        <taxon>Pentapetalae</taxon>
        <taxon>asterids</taxon>
        <taxon>lamiids</taxon>
        <taxon>Lamiales</taxon>
        <taxon>Phrymaceae</taxon>
        <taxon>Erythranthe</taxon>
    </lineage>
</organism>
<dbReference type="STRING" id="4155.A0A022RV02"/>
<dbReference type="EMBL" id="KI630214">
    <property type="protein sequence ID" value="EYU44337.1"/>
    <property type="molecule type" value="Genomic_DNA"/>
</dbReference>
<dbReference type="Proteomes" id="UP000030748">
    <property type="component" value="Unassembled WGS sequence"/>
</dbReference>
<accession>A0A022RV02</accession>
<evidence type="ECO:0000256" key="2">
    <source>
        <dbReference type="ARBA" id="ARBA00023015"/>
    </source>
</evidence>
<keyword evidence="2" id="KW-0805">Transcription regulation</keyword>
<sequence length="216" mass="25112">KVPLAFGQKHKNILTENMRLRIGSGETWDIKVEQADDGHYYFTKGWKDFALDLKLERSDFVGFTFDDNSTFDVTAWGSDGCGKEYSFPHPYVVVDDDSSEDELLEQQEEETNVINPKFVIVLQRSHISRVSICKNYAEEAGLIGKKRVFLEYQPGGYRSSVALDFRSKNMRLNKNGFRLDFAKGWRDFRKATGMHFYRTYSFEFIPWKGVIQVKEV</sequence>
<comment type="subcellular location">
    <subcellularLocation>
        <location evidence="1">Nucleus</location>
    </subcellularLocation>
</comment>
<evidence type="ECO:0000256" key="5">
    <source>
        <dbReference type="ARBA" id="ARBA00023242"/>
    </source>
</evidence>
<evidence type="ECO:0000256" key="1">
    <source>
        <dbReference type="ARBA" id="ARBA00004123"/>
    </source>
</evidence>
<evidence type="ECO:0000313" key="8">
    <source>
        <dbReference type="Proteomes" id="UP000030748"/>
    </source>
</evidence>
<dbReference type="GO" id="GO:0003677">
    <property type="term" value="F:DNA binding"/>
    <property type="evidence" value="ECO:0007669"/>
    <property type="project" value="UniProtKB-KW"/>
</dbReference>
<protein>
    <recommendedName>
        <fullName evidence="6">TF-B3 domain-containing protein</fullName>
    </recommendedName>
</protein>
<dbReference type="PANTHER" id="PTHR31920:SF122">
    <property type="entry name" value="B3 DOMAIN-CONTAINING PROTEIN REM23"/>
    <property type="match status" value="1"/>
</dbReference>
<name>A0A022RV02_ERYGU</name>
<dbReference type="Pfam" id="PF02362">
    <property type="entry name" value="B3"/>
    <property type="match status" value="1"/>
</dbReference>